<dbReference type="SUPFAM" id="SSF51230">
    <property type="entry name" value="Single hybrid motif"/>
    <property type="match status" value="1"/>
</dbReference>
<keyword evidence="2 7" id="KW-0812">Transmembrane</keyword>
<dbReference type="InterPro" id="IPR011053">
    <property type="entry name" value="Single_hybrid_motif"/>
</dbReference>
<keyword evidence="3 7" id="KW-1133">Transmembrane helix</keyword>
<evidence type="ECO:0000259" key="8">
    <source>
        <dbReference type="Pfam" id="PF26002"/>
    </source>
</evidence>
<evidence type="ECO:0000256" key="6">
    <source>
        <dbReference type="SAM" id="MobiDB-lite"/>
    </source>
</evidence>
<feature type="transmembrane region" description="Helical" evidence="7">
    <location>
        <begin position="21"/>
        <end position="39"/>
    </location>
</feature>
<dbReference type="Pfam" id="PF26002">
    <property type="entry name" value="Beta-barrel_AprE"/>
    <property type="match status" value="1"/>
</dbReference>
<feature type="domain" description="AprE-like beta-barrel" evidence="8">
    <location>
        <begin position="277"/>
        <end position="352"/>
    </location>
</feature>
<feature type="region of interest" description="Disordered" evidence="6">
    <location>
        <begin position="358"/>
        <end position="381"/>
    </location>
</feature>
<dbReference type="InterPro" id="IPR050739">
    <property type="entry name" value="MFP"/>
</dbReference>
<dbReference type="Gene3D" id="2.40.30.170">
    <property type="match status" value="1"/>
</dbReference>
<accession>A0A3S4NSM6</accession>
<reference evidence="9 10" key="1">
    <citation type="submission" date="2018-12" db="EMBL/GenBank/DDBJ databases">
        <authorList>
            <consortium name="Pathogen Informatics"/>
        </authorList>
    </citation>
    <scope>NUCLEOTIDE SEQUENCE [LARGE SCALE GENOMIC DNA]</scope>
    <source>
        <strain evidence="9 10">NCTC9044</strain>
    </source>
</reference>
<dbReference type="PRINTS" id="PR01490">
    <property type="entry name" value="RTXTOXIND"/>
</dbReference>
<evidence type="ECO:0000256" key="2">
    <source>
        <dbReference type="ARBA" id="ARBA00022692"/>
    </source>
</evidence>
<dbReference type="EMBL" id="LR134238">
    <property type="protein sequence ID" value="VED12800.1"/>
    <property type="molecule type" value="Genomic_DNA"/>
</dbReference>
<dbReference type="AlphaFoldDB" id="A0A3S4NSM6"/>
<comment type="subcellular location">
    <subcellularLocation>
        <location evidence="1">Membrane</location>
        <topology evidence="1">Single-pass membrane protein</topology>
    </subcellularLocation>
</comment>
<dbReference type="GO" id="GO:0016020">
    <property type="term" value="C:membrane"/>
    <property type="evidence" value="ECO:0007669"/>
    <property type="project" value="UniProtKB-SubCell"/>
</dbReference>
<evidence type="ECO:0000313" key="10">
    <source>
        <dbReference type="Proteomes" id="UP000271797"/>
    </source>
</evidence>
<evidence type="ECO:0000313" key="9">
    <source>
        <dbReference type="EMBL" id="VED12800.1"/>
    </source>
</evidence>
<dbReference type="Proteomes" id="UP000271797">
    <property type="component" value="Chromosome"/>
</dbReference>
<protein>
    <submittedName>
        <fullName evidence="9">Type I secretion system protein</fullName>
    </submittedName>
</protein>
<evidence type="ECO:0000256" key="7">
    <source>
        <dbReference type="SAM" id="Phobius"/>
    </source>
</evidence>
<dbReference type="PANTHER" id="PTHR30386:SF26">
    <property type="entry name" value="TRANSPORT PROTEIN COMB"/>
    <property type="match status" value="1"/>
</dbReference>
<dbReference type="PANTHER" id="PTHR30386">
    <property type="entry name" value="MEMBRANE FUSION SUBUNIT OF EMRAB-TOLC MULTIDRUG EFFLUX PUMP"/>
    <property type="match status" value="1"/>
</dbReference>
<sequence>MNGQLQYNRGLTEPRLPRSVLAVRVTAVMLLCFLGWAWYFQLDEVTTGSGTVEPSGREQVVQSLEGGILYHLDVKVGDIVEQGQPLAQLNRTKTESDVQEAMSRLYAALATSARLRAEVSNKPLVFPDELNKFPELIESETALYNTRRDGLNKATTGLTQGISLVNRELAMTQPLVKQGAASSVEVLRLQRQANELENKLSDVRTQYYVQAREELAKANAEVETQRSVIRGREDSLTRLNFTAPVRGIVQDIDVTTVGGVIAPGGKLMTIVPLDEQLLIEAKISPRDVAFIHPGQKSLVKITAYDYSIYGGLPGEVAVISPDTVQDEVRRDVYYYRVYIRTFSNHLENKHKQQFPIFSRHGGDGRYPHRQKKRAGLSVETL</sequence>
<gene>
    <name evidence="9" type="primary">prsE_2</name>
    <name evidence="9" type="ORF">NCTC9044_03648</name>
</gene>
<evidence type="ECO:0000256" key="1">
    <source>
        <dbReference type="ARBA" id="ARBA00004167"/>
    </source>
</evidence>
<evidence type="ECO:0000256" key="5">
    <source>
        <dbReference type="SAM" id="Coils"/>
    </source>
</evidence>
<name>A0A3S4NSM6_ECOLX</name>
<evidence type="ECO:0000256" key="4">
    <source>
        <dbReference type="ARBA" id="ARBA00023136"/>
    </source>
</evidence>
<dbReference type="InterPro" id="IPR058982">
    <property type="entry name" value="Beta-barrel_AprE"/>
</dbReference>
<organism evidence="9 10">
    <name type="scientific">Escherichia coli</name>
    <dbReference type="NCBI Taxonomy" id="562"/>
    <lineage>
        <taxon>Bacteria</taxon>
        <taxon>Pseudomonadati</taxon>
        <taxon>Pseudomonadota</taxon>
        <taxon>Gammaproteobacteria</taxon>
        <taxon>Enterobacterales</taxon>
        <taxon>Enterobacteriaceae</taxon>
        <taxon>Escherichia</taxon>
    </lineage>
</organism>
<feature type="coiled-coil region" evidence="5">
    <location>
        <begin position="186"/>
        <end position="228"/>
    </location>
</feature>
<keyword evidence="4 7" id="KW-0472">Membrane</keyword>
<proteinExistence type="predicted"/>
<keyword evidence="5" id="KW-0175">Coiled coil</keyword>
<evidence type="ECO:0000256" key="3">
    <source>
        <dbReference type="ARBA" id="ARBA00022989"/>
    </source>
</evidence>